<feature type="domain" description="RNA polymerase sigma-70 region 4" evidence="1">
    <location>
        <begin position="120"/>
        <end position="168"/>
    </location>
</feature>
<organism evidence="2 3">
    <name type="scientific">Clostridium disporicum</name>
    <dbReference type="NCBI Taxonomy" id="84024"/>
    <lineage>
        <taxon>Bacteria</taxon>
        <taxon>Bacillati</taxon>
        <taxon>Bacillota</taxon>
        <taxon>Clostridia</taxon>
        <taxon>Eubacteriales</taxon>
        <taxon>Clostridiaceae</taxon>
        <taxon>Clostridium</taxon>
    </lineage>
</organism>
<accession>A0A174IHQ1</accession>
<dbReference type="GO" id="GO:0003700">
    <property type="term" value="F:DNA-binding transcription factor activity"/>
    <property type="evidence" value="ECO:0007669"/>
    <property type="project" value="InterPro"/>
</dbReference>
<dbReference type="GeneID" id="83013484"/>
<dbReference type="InterPro" id="IPR000943">
    <property type="entry name" value="RNA_pol_sigma70"/>
</dbReference>
<name>A0A174IHQ1_9CLOT</name>
<dbReference type="RefSeq" id="WP_042402948.1">
    <property type="nucleotide sequence ID" value="NZ_CYZV01000068.1"/>
</dbReference>
<dbReference type="GO" id="GO:0006352">
    <property type="term" value="P:DNA-templated transcription initiation"/>
    <property type="evidence" value="ECO:0007669"/>
    <property type="project" value="InterPro"/>
</dbReference>
<sequence>MGNTIYKNIKEYKNGNKEIFREIINVFNPLINKLSKSVNGEDTRQDLLVHLLEIINKLPEENRFEDDKIIFAYISKALKYEYIKLSKKNDKIKNREVELNLEIEIGYEEFDSEVEVLNLFEVLTEKEEYIMKLIYINYLSISEVADYMGISRQAINQAKNRAISKLKKVYLT</sequence>
<gene>
    <name evidence="2" type="ORF">ERS852470_03565</name>
</gene>
<evidence type="ECO:0000313" key="3">
    <source>
        <dbReference type="Proteomes" id="UP000095558"/>
    </source>
</evidence>
<dbReference type="InterPro" id="IPR007630">
    <property type="entry name" value="RNA_pol_sigma70_r4"/>
</dbReference>
<reference evidence="2 3" key="1">
    <citation type="submission" date="2015-09" db="EMBL/GenBank/DDBJ databases">
        <authorList>
            <consortium name="Pathogen Informatics"/>
        </authorList>
    </citation>
    <scope>NUCLEOTIDE SEQUENCE [LARGE SCALE GENOMIC DNA]</scope>
    <source>
        <strain evidence="2 3">2789STDY5834855</strain>
    </source>
</reference>
<dbReference type="EMBL" id="CYZV01000068">
    <property type="protein sequence ID" value="CUO85736.1"/>
    <property type="molecule type" value="Genomic_DNA"/>
</dbReference>
<dbReference type="Gene3D" id="1.10.10.10">
    <property type="entry name" value="Winged helix-like DNA-binding domain superfamily/Winged helix DNA-binding domain"/>
    <property type="match status" value="1"/>
</dbReference>
<proteinExistence type="predicted"/>
<dbReference type="Proteomes" id="UP000095558">
    <property type="component" value="Unassembled WGS sequence"/>
</dbReference>
<dbReference type="AlphaFoldDB" id="A0A174IHQ1"/>
<protein>
    <submittedName>
        <fullName evidence="2">RNA polymerase sigma factor, sigma-70 family</fullName>
    </submittedName>
</protein>
<dbReference type="PRINTS" id="PR00046">
    <property type="entry name" value="SIGMA70FCT"/>
</dbReference>
<evidence type="ECO:0000259" key="1">
    <source>
        <dbReference type="Pfam" id="PF04545"/>
    </source>
</evidence>
<dbReference type="InterPro" id="IPR013324">
    <property type="entry name" value="RNA_pol_sigma_r3/r4-like"/>
</dbReference>
<dbReference type="Pfam" id="PF04545">
    <property type="entry name" value="Sigma70_r4"/>
    <property type="match status" value="1"/>
</dbReference>
<dbReference type="InterPro" id="IPR036388">
    <property type="entry name" value="WH-like_DNA-bd_sf"/>
</dbReference>
<dbReference type="SUPFAM" id="SSF88659">
    <property type="entry name" value="Sigma3 and sigma4 domains of RNA polymerase sigma factors"/>
    <property type="match status" value="1"/>
</dbReference>
<evidence type="ECO:0000313" key="2">
    <source>
        <dbReference type="EMBL" id="CUO85736.1"/>
    </source>
</evidence>